<dbReference type="Pfam" id="PF11917">
    <property type="entry name" value="DUF3435"/>
    <property type="match status" value="1"/>
</dbReference>
<dbReference type="AlphaFoldDB" id="A0A5N6EX70"/>
<dbReference type="PANTHER" id="PTHR33488:SF2">
    <property type="entry name" value="EARLY ENDOSOME ANTIGEN 1-LIKE"/>
    <property type="match status" value="1"/>
</dbReference>
<feature type="compositionally biased region" description="Gly residues" evidence="1">
    <location>
        <begin position="305"/>
        <end position="314"/>
    </location>
</feature>
<feature type="region of interest" description="Disordered" evidence="1">
    <location>
        <begin position="461"/>
        <end position="495"/>
    </location>
</feature>
<dbReference type="Proteomes" id="UP000326799">
    <property type="component" value="Unassembled WGS sequence"/>
</dbReference>
<proteinExistence type="predicted"/>
<reference evidence="2 3" key="1">
    <citation type="submission" date="2019-04" db="EMBL/GenBank/DDBJ databases">
        <title>Fungal friends and foes A comparative genomics study of 23 Aspergillus species from section Flavi.</title>
        <authorList>
            <consortium name="DOE Joint Genome Institute"/>
            <person name="Kjaerbolling I."/>
            <person name="Vesth T.C."/>
            <person name="Frisvad J.C."/>
            <person name="Nybo J.L."/>
            <person name="Theobald S."/>
            <person name="Kildgaard S."/>
            <person name="Petersen T.I."/>
            <person name="Kuo A."/>
            <person name="Sato A."/>
            <person name="Lyhne E.K."/>
            <person name="Kogle M.E."/>
            <person name="Wiebenga A."/>
            <person name="Kun R.S."/>
            <person name="Lubbers R.J."/>
            <person name="Makela M.R."/>
            <person name="Barry K."/>
            <person name="Chovatia M."/>
            <person name="Clum A."/>
            <person name="Daum C."/>
            <person name="Haridas S."/>
            <person name="He G."/>
            <person name="LaButti K."/>
            <person name="Lipzen A."/>
            <person name="Mondo S."/>
            <person name="Pangilinan J."/>
            <person name="Riley R."/>
            <person name="Salamov A."/>
            <person name="Simmons B.A."/>
            <person name="Magnuson J.K."/>
            <person name="Henrissat B."/>
            <person name="Mortensen U.H."/>
            <person name="Larsen T.O."/>
            <person name="De vries R.P."/>
            <person name="Grigoriev I.V."/>
            <person name="Machida M."/>
            <person name="Baker S.E."/>
            <person name="Andersen M.R."/>
        </authorList>
    </citation>
    <scope>NUCLEOTIDE SEQUENCE [LARGE SCALE GENOMIC DNA]</scope>
    <source>
        <strain evidence="2 3">CBS 126849</strain>
    </source>
</reference>
<dbReference type="InterPro" id="IPR021842">
    <property type="entry name" value="DUF3435"/>
</dbReference>
<dbReference type="PANTHER" id="PTHR33488">
    <property type="entry name" value="ZGC:162509"/>
    <property type="match status" value="1"/>
</dbReference>
<protein>
    <submittedName>
        <fullName evidence="2">Uncharacterized protein</fullName>
    </submittedName>
</protein>
<dbReference type="EMBL" id="ML733416">
    <property type="protein sequence ID" value="KAB8221899.1"/>
    <property type="molecule type" value="Genomic_DNA"/>
</dbReference>
<feature type="compositionally biased region" description="Low complexity" evidence="1">
    <location>
        <begin position="321"/>
        <end position="330"/>
    </location>
</feature>
<keyword evidence="3" id="KW-1185">Reference proteome</keyword>
<name>A0A5N6EX70_9EURO</name>
<feature type="region of interest" description="Disordered" evidence="1">
    <location>
        <begin position="305"/>
        <end position="331"/>
    </location>
</feature>
<organism evidence="2 3">
    <name type="scientific">Aspergillus novoparasiticus</name>
    <dbReference type="NCBI Taxonomy" id="986946"/>
    <lineage>
        <taxon>Eukaryota</taxon>
        <taxon>Fungi</taxon>
        <taxon>Dikarya</taxon>
        <taxon>Ascomycota</taxon>
        <taxon>Pezizomycotina</taxon>
        <taxon>Eurotiomycetes</taxon>
        <taxon>Eurotiomycetidae</taxon>
        <taxon>Eurotiales</taxon>
        <taxon>Aspergillaceae</taxon>
        <taxon>Aspergillus</taxon>
        <taxon>Aspergillus subgen. Circumdati</taxon>
    </lineage>
</organism>
<accession>A0A5N6EX70</accession>
<evidence type="ECO:0000313" key="3">
    <source>
        <dbReference type="Proteomes" id="UP000326799"/>
    </source>
</evidence>
<evidence type="ECO:0000256" key="1">
    <source>
        <dbReference type="SAM" id="MobiDB-lite"/>
    </source>
</evidence>
<gene>
    <name evidence="2" type="ORF">BDV33DRAFT_201900</name>
</gene>
<sequence>MSRPTVDELSPEQQDKALQKIAELQKVRQTSVDKFVKHVKARSLFQPSFNWGDILSAAPVAISLMGNLFVAATIPDATRITIIPQKGGFKFLPNFGSSTALNACLVHCADMGSKAFVTARASFDTISLYSEDITNNKVKTIVAILGDASRAQQELMPALRGLSDNAHECEQSAEEMEAAFQHWLDVVCELHVCVIQTSHDASEKLAANQSHMAAAKAKLTGTETAEATAKKTVDDLGKTLDTATKAYKQAVDQFPSGWELVGQQLVSELGHSLTSAIDKVVPALIEKFSTTAKINDAVNIFKGDNGGAKGGSVGDGKADHSNVPAANSAPSPVPNALPPYPQDPAYSIIGHVSTYITTILAFVTGGKDKGVDWDLLQSQDPKKQSNGLSVMVDMMATAETDFKPSSDPPSVDLQKVFQDVKTVTTALSKAITDSKAINAPPLPDSKSTTVQEWQRTMRASAAKAHELDTDSKHLSTPVAPTLKSPEATSSPTDQRGAFRQQIIDAATTKLDKTSHVLETVTANYKASSEKLVEVQLKLAELHAEIAGLDVTKIDLTEIKKVLVKAMDILSQLKTQITKLRSFFTAIKTLVAFVEAKMVKDFISEIERDTGVDEKHSIANISFADYQQQAIFSAALNLKAYFELFYEIANMYTGVHDKFIMKGLEMVNLLQTEYNAGSPEEVQKIVDKRNKEINDYTQSTLGDVNKSVKKKQDDLLQHLRSTAEEEARLLEFVPVSPEPAVAAAITKSSNVSKEAAKNGIRQSGKYLTRKLADTSSMSQQSPRLLTQRHRLIRENLERYKDEQPVIGSERQPSRKIVDEEVKVALGNTGYTTPQHMTLIDTVLTISGATTEKKKYEPRIAAINAVIVVYDAGEGAPSRTCTTQKRSVDAVNISPDDLVPKKQRPSASDAKDKDFFKPSLWFASSSQREANYLFHLSWQPDVARKCTTAELQELWVSQPTLREQTYQAIFERHAMRVHVLGLPLL</sequence>
<feature type="compositionally biased region" description="Basic and acidic residues" evidence="1">
    <location>
        <begin position="463"/>
        <end position="473"/>
    </location>
</feature>
<feature type="region of interest" description="Disordered" evidence="1">
    <location>
        <begin position="890"/>
        <end position="909"/>
    </location>
</feature>
<evidence type="ECO:0000313" key="2">
    <source>
        <dbReference type="EMBL" id="KAB8221899.1"/>
    </source>
</evidence>